<feature type="transmembrane region" description="Helical" evidence="2">
    <location>
        <begin position="78"/>
        <end position="99"/>
    </location>
</feature>
<dbReference type="Proteomes" id="UP000254467">
    <property type="component" value="Unassembled WGS sequence"/>
</dbReference>
<evidence type="ECO:0000256" key="2">
    <source>
        <dbReference type="SAM" id="Phobius"/>
    </source>
</evidence>
<dbReference type="RefSeq" id="WP_018581319.1">
    <property type="nucleotide sequence ID" value="NZ_LDYD01000008.1"/>
</dbReference>
<dbReference type="STRING" id="35756.GCA_001044155_02383"/>
<keyword evidence="4" id="KW-1185">Reference proteome</keyword>
<organism evidence="3 4">
    <name type="scientific">Corynebacterium pilosum</name>
    <dbReference type="NCBI Taxonomy" id="35756"/>
    <lineage>
        <taxon>Bacteria</taxon>
        <taxon>Bacillati</taxon>
        <taxon>Actinomycetota</taxon>
        <taxon>Actinomycetes</taxon>
        <taxon>Mycobacteriales</taxon>
        <taxon>Corynebacteriaceae</taxon>
        <taxon>Corynebacterium</taxon>
    </lineage>
</organism>
<sequence length="158" mass="17772">MEHSSNQDWVDVEAEDASASPSLKRRFRLRSPKSFLITDAKRSPEQNRHSRERIYLILQLARIPFILISILLAVLGNWWLATVFFLISVPLPWISVVIANGQGEPRDKRSKNVYKPAVARYAQMEAEKRAQLGPGTSSQATGENLPATIDHIDPDGQP</sequence>
<evidence type="ECO:0000256" key="1">
    <source>
        <dbReference type="SAM" id="MobiDB-lite"/>
    </source>
</evidence>
<reference evidence="3 4" key="1">
    <citation type="submission" date="2018-06" db="EMBL/GenBank/DDBJ databases">
        <authorList>
            <consortium name="Pathogen Informatics"/>
            <person name="Doyle S."/>
        </authorList>
    </citation>
    <scope>NUCLEOTIDE SEQUENCE [LARGE SCALE GENOMIC DNA]</scope>
    <source>
        <strain evidence="3 4">NCTC11862</strain>
    </source>
</reference>
<dbReference type="EMBL" id="UFXQ01000001">
    <property type="protein sequence ID" value="STC70608.1"/>
    <property type="molecule type" value="Genomic_DNA"/>
</dbReference>
<accession>A0A376CSK2</accession>
<proteinExistence type="predicted"/>
<evidence type="ECO:0000313" key="3">
    <source>
        <dbReference type="EMBL" id="STC70608.1"/>
    </source>
</evidence>
<keyword evidence="2" id="KW-0812">Transmembrane</keyword>
<keyword evidence="2" id="KW-1133">Transmembrane helix</keyword>
<dbReference type="AlphaFoldDB" id="A0A376CSK2"/>
<name>A0A376CSK2_9CORY</name>
<feature type="transmembrane region" description="Helical" evidence="2">
    <location>
        <begin position="54"/>
        <end position="72"/>
    </location>
</feature>
<protein>
    <submittedName>
        <fullName evidence="3">Hypothetical membrane protein</fullName>
    </submittedName>
</protein>
<dbReference type="Pfam" id="PF11298">
    <property type="entry name" value="DUF3099"/>
    <property type="match status" value="1"/>
</dbReference>
<dbReference type="OrthoDB" id="5188998at2"/>
<gene>
    <name evidence="3" type="ORF">NCTC11862_02434</name>
</gene>
<dbReference type="InterPro" id="IPR021449">
    <property type="entry name" value="DUF3099"/>
</dbReference>
<evidence type="ECO:0000313" key="4">
    <source>
        <dbReference type="Proteomes" id="UP000254467"/>
    </source>
</evidence>
<keyword evidence="2" id="KW-0472">Membrane</keyword>
<feature type="region of interest" description="Disordered" evidence="1">
    <location>
        <begin position="128"/>
        <end position="158"/>
    </location>
</feature>